<evidence type="ECO:0000313" key="2">
    <source>
        <dbReference type="Proteomes" id="UP001142592"/>
    </source>
</evidence>
<dbReference type="Pfam" id="PF14350">
    <property type="entry name" value="Beta_protein"/>
    <property type="match status" value="1"/>
</dbReference>
<accession>A0A9X3I7X8</accession>
<gene>
    <name evidence="1" type="ORF">OQZ29_05660</name>
</gene>
<dbReference type="RefSeq" id="WP_010599263.1">
    <property type="nucleotide sequence ID" value="NZ_JAPJUH010000002.1"/>
</dbReference>
<dbReference type="AlphaFoldDB" id="A0A9X3I7X8"/>
<organism evidence="1 2">
    <name type="scientific">Pedobacter agri</name>
    <dbReference type="NCBI Taxonomy" id="454586"/>
    <lineage>
        <taxon>Bacteria</taxon>
        <taxon>Pseudomonadati</taxon>
        <taxon>Bacteroidota</taxon>
        <taxon>Sphingobacteriia</taxon>
        <taxon>Sphingobacteriales</taxon>
        <taxon>Sphingobacteriaceae</taxon>
        <taxon>Pedobacter</taxon>
    </lineage>
</organism>
<protein>
    <recommendedName>
        <fullName evidence="3">Beta protein</fullName>
    </recommendedName>
</protein>
<proteinExistence type="predicted"/>
<dbReference type="EMBL" id="JAPJUH010000002">
    <property type="protein sequence ID" value="MCX3264222.1"/>
    <property type="molecule type" value="Genomic_DNA"/>
</dbReference>
<dbReference type="InterPro" id="IPR025683">
    <property type="entry name" value="Protein_beta"/>
</dbReference>
<evidence type="ECO:0000313" key="1">
    <source>
        <dbReference type="EMBL" id="MCX3264222.1"/>
    </source>
</evidence>
<reference evidence="1" key="1">
    <citation type="submission" date="2022-11" db="EMBL/GenBank/DDBJ databases">
        <authorList>
            <person name="Graham C."/>
            <person name="Newman J.D."/>
        </authorList>
    </citation>
    <scope>NUCLEOTIDE SEQUENCE</scope>
    <source>
        <strain evidence="1">DSM 19486</strain>
    </source>
</reference>
<dbReference type="Proteomes" id="UP001142592">
    <property type="component" value="Unassembled WGS sequence"/>
</dbReference>
<sequence>MKYYPVLLSKAGELIALEKLAQNVKNSSAPIIQVVEDNFISVSDHLKNNWSFTNNEVLVDFSLIDSLPGKMADVTLLITDSVANGINIIPVIDSSSPIAYINAISSLVNQFNLKVCLREIYPSNLISLNSQIASILNTFSISESQIILLLDLGYVQASNFSMKVNNIAALIGGLTNVSNFDAIVVASGSFPENLSPFTANHLHIIRRYENDIWEYLTTQNLPQNLRYGDYGTKYPTYTNVSFTGTCSIKYTTPKTFAIYRGELSQNHPLGNAQYIQFAKQLVLASHYSGPSFSWGDQKIEIISLQSLSPPPRLKPGNAKTWVEISQNHHITLLESIL</sequence>
<evidence type="ECO:0008006" key="3">
    <source>
        <dbReference type="Google" id="ProtNLM"/>
    </source>
</evidence>
<name>A0A9X3I7X8_9SPHI</name>
<keyword evidence="2" id="KW-1185">Reference proteome</keyword>
<comment type="caution">
    <text evidence="1">The sequence shown here is derived from an EMBL/GenBank/DDBJ whole genome shotgun (WGS) entry which is preliminary data.</text>
</comment>